<sequence length="481" mass="52104">MNSLLRHRWFWIVAAGVALGATLLAARLWLGGYVVRSVLRMAGATEIRHGEVRGTPWRLEVADLACTFRSQPVSARRVILVREKWWQASLGDVQVEGARVPVALDNSDVQAVVWDTYEDGGLGDEPVPPPFRSLALEGELVVRMALTPDRPVAVKLESQPRSGTSWIGSLVAEAEGFRLAGSGTLLRAGQELDFQVHSAELDLASWSPQIQRLVLLPGGPWTLAGRLTGVAEGKVTAKRFAATARVSLREADFKAGTRDITLTGAEADLEFSDLWKLRTSAGRLQVRQLRAGRLPFDDLDLDFGLWNGKQINVSRAVASALGGRVETQPFGYQLGETALTLELKVADLRVAKLFELAPRVAPRLGGRALGRLVLRMDESGVLISTGELATLPGVPADLQFNAAALVRSGATMDAATERLFKAAGNQSVLVRVEECRFEIRPPGLPLGTTARCVVRGWVDAQPVAFTYPVNGAVERFLAIMP</sequence>
<dbReference type="AlphaFoldDB" id="A0A4V1M6U4"/>
<dbReference type="InterPro" id="IPR021730">
    <property type="entry name" value="YdbH"/>
</dbReference>
<accession>A0A4V1M6U4</accession>
<comment type="caution">
    <text evidence="1">The sequence shown here is derived from an EMBL/GenBank/DDBJ whole genome shotgun (WGS) entry which is preliminary data.</text>
</comment>
<organism evidence="1 2">
    <name type="scientific">Oleiharenicola lentus</name>
    <dbReference type="NCBI Taxonomy" id="2508720"/>
    <lineage>
        <taxon>Bacteria</taxon>
        <taxon>Pseudomonadati</taxon>
        <taxon>Verrucomicrobiota</taxon>
        <taxon>Opitutia</taxon>
        <taxon>Opitutales</taxon>
        <taxon>Opitutaceae</taxon>
        <taxon>Oleiharenicola</taxon>
    </lineage>
</organism>
<dbReference type="Proteomes" id="UP000290218">
    <property type="component" value="Unassembled WGS sequence"/>
</dbReference>
<reference evidence="1 2" key="1">
    <citation type="submission" date="2019-01" db="EMBL/GenBank/DDBJ databases">
        <title>Lacunisphaera sp. strain TWA-58.</title>
        <authorList>
            <person name="Chen W.-M."/>
        </authorList>
    </citation>
    <scope>NUCLEOTIDE SEQUENCE [LARGE SCALE GENOMIC DNA]</scope>
    <source>
        <strain evidence="1 2">TWA-58</strain>
    </source>
</reference>
<name>A0A4V1M6U4_9BACT</name>
<dbReference type="RefSeq" id="WP_129047977.1">
    <property type="nucleotide sequence ID" value="NZ_SDHX01000001.1"/>
</dbReference>
<keyword evidence="2" id="KW-1185">Reference proteome</keyword>
<evidence type="ECO:0000313" key="1">
    <source>
        <dbReference type="EMBL" id="RXK56609.1"/>
    </source>
</evidence>
<dbReference type="OrthoDB" id="9819505at2"/>
<gene>
    <name evidence="1" type="ORF">ESB00_12295</name>
</gene>
<evidence type="ECO:0000313" key="2">
    <source>
        <dbReference type="Proteomes" id="UP000290218"/>
    </source>
</evidence>
<dbReference type="EMBL" id="SDHX01000001">
    <property type="protein sequence ID" value="RXK56609.1"/>
    <property type="molecule type" value="Genomic_DNA"/>
</dbReference>
<dbReference type="Pfam" id="PF11739">
    <property type="entry name" value="YdbH-like"/>
    <property type="match status" value="1"/>
</dbReference>
<protein>
    <submittedName>
        <fullName evidence="1">Uncharacterized protein</fullName>
    </submittedName>
</protein>
<proteinExistence type="predicted"/>